<dbReference type="AlphaFoldDB" id="A0A0E9PQG0"/>
<accession>A0A0E9PQG0</accession>
<evidence type="ECO:0000313" key="1">
    <source>
        <dbReference type="EMBL" id="JAH06861.1"/>
    </source>
</evidence>
<sequence length="51" mass="5983">MLRHLHLLLVFAKTRNRSGPHCPPLLYGTWSVPPSRRHSADSCTFAIWIRW</sequence>
<reference evidence="1" key="1">
    <citation type="submission" date="2014-11" db="EMBL/GenBank/DDBJ databases">
        <authorList>
            <person name="Amaro Gonzalez C."/>
        </authorList>
    </citation>
    <scope>NUCLEOTIDE SEQUENCE</scope>
</reference>
<reference evidence="1" key="2">
    <citation type="journal article" date="2015" name="Fish Shellfish Immunol.">
        <title>Early steps in the European eel (Anguilla anguilla)-Vibrio vulnificus interaction in the gills: Role of the RtxA13 toxin.</title>
        <authorList>
            <person name="Callol A."/>
            <person name="Pajuelo D."/>
            <person name="Ebbesson L."/>
            <person name="Teles M."/>
            <person name="MacKenzie S."/>
            <person name="Amaro C."/>
        </authorList>
    </citation>
    <scope>NUCLEOTIDE SEQUENCE</scope>
</reference>
<dbReference type="EMBL" id="GBXM01101716">
    <property type="protein sequence ID" value="JAH06861.1"/>
    <property type="molecule type" value="Transcribed_RNA"/>
</dbReference>
<proteinExistence type="predicted"/>
<protein>
    <submittedName>
        <fullName evidence="1">Uncharacterized protein</fullName>
    </submittedName>
</protein>
<name>A0A0E9PQG0_ANGAN</name>
<organism evidence="1">
    <name type="scientific">Anguilla anguilla</name>
    <name type="common">European freshwater eel</name>
    <name type="synonym">Muraena anguilla</name>
    <dbReference type="NCBI Taxonomy" id="7936"/>
    <lineage>
        <taxon>Eukaryota</taxon>
        <taxon>Metazoa</taxon>
        <taxon>Chordata</taxon>
        <taxon>Craniata</taxon>
        <taxon>Vertebrata</taxon>
        <taxon>Euteleostomi</taxon>
        <taxon>Actinopterygii</taxon>
        <taxon>Neopterygii</taxon>
        <taxon>Teleostei</taxon>
        <taxon>Anguilliformes</taxon>
        <taxon>Anguillidae</taxon>
        <taxon>Anguilla</taxon>
    </lineage>
</organism>